<dbReference type="Proteomes" id="UP000249299">
    <property type="component" value="Unassembled WGS sequence"/>
</dbReference>
<keyword evidence="2" id="KW-0813">Transport</keyword>
<protein>
    <recommendedName>
        <fullName evidence="5">ABC transporter domain-containing protein</fullName>
    </recommendedName>
</protein>
<dbReference type="PANTHER" id="PTHR42781:SF4">
    <property type="entry name" value="SPERMIDINE_PUTRESCINE IMPORT ATP-BINDING PROTEIN POTA"/>
    <property type="match status" value="1"/>
</dbReference>
<organism evidence="6 7">
    <name type="scientific">Rhodobium orientis</name>
    <dbReference type="NCBI Taxonomy" id="34017"/>
    <lineage>
        <taxon>Bacteria</taxon>
        <taxon>Pseudomonadati</taxon>
        <taxon>Pseudomonadota</taxon>
        <taxon>Alphaproteobacteria</taxon>
        <taxon>Hyphomicrobiales</taxon>
        <taxon>Rhodobiaceae</taxon>
        <taxon>Rhodobium</taxon>
    </lineage>
</organism>
<dbReference type="InterPro" id="IPR027417">
    <property type="entry name" value="P-loop_NTPase"/>
</dbReference>
<gene>
    <name evidence="6" type="ORF">CH339_09915</name>
</gene>
<dbReference type="GO" id="GO:0022857">
    <property type="term" value="F:transmembrane transporter activity"/>
    <property type="evidence" value="ECO:0007669"/>
    <property type="project" value="InterPro"/>
</dbReference>
<keyword evidence="3" id="KW-0547">Nucleotide-binding</keyword>
<dbReference type="GO" id="GO:0043190">
    <property type="term" value="C:ATP-binding cassette (ABC) transporter complex"/>
    <property type="evidence" value="ECO:0007669"/>
    <property type="project" value="InterPro"/>
</dbReference>
<dbReference type="GO" id="GO:0005524">
    <property type="term" value="F:ATP binding"/>
    <property type="evidence" value="ECO:0007669"/>
    <property type="project" value="UniProtKB-KW"/>
</dbReference>
<dbReference type="Pfam" id="PF00005">
    <property type="entry name" value="ABC_tran"/>
    <property type="match status" value="1"/>
</dbReference>
<dbReference type="GO" id="GO:0016887">
    <property type="term" value="F:ATP hydrolysis activity"/>
    <property type="evidence" value="ECO:0007669"/>
    <property type="project" value="InterPro"/>
</dbReference>
<dbReference type="PROSITE" id="PS50893">
    <property type="entry name" value="ABC_TRANSPORTER_2"/>
    <property type="match status" value="1"/>
</dbReference>
<dbReference type="OrthoDB" id="9802264at2"/>
<keyword evidence="7" id="KW-1185">Reference proteome</keyword>
<reference evidence="6 7" key="1">
    <citation type="submission" date="2017-07" db="EMBL/GenBank/DDBJ databases">
        <title>Draft Genome Sequences of Select Purple Nonsulfur Bacteria.</title>
        <authorList>
            <person name="Lasarre B."/>
            <person name="Mckinlay J.B."/>
        </authorList>
    </citation>
    <scope>NUCLEOTIDE SEQUENCE [LARGE SCALE GENOMIC DNA]</scope>
    <source>
        <strain evidence="6 7">DSM 11290</strain>
    </source>
</reference>
<dbReference type="Gene3D" id="3.40.50.300">
    <property type="entry name" value="P-loop containing nucleotide triphosphate hydrolases"/>
    <property type="match status" value="1"/>
</dbReference>
<name>A0A327JQ82_9HYPH</name>
<evidence type="ECO:0000313" key="6">
    <source>
        <dbReference type="EMBL" id="RAI27544.1"/>
    </source>
</evidence>
<evidence type="ECO:0000256" key="2">
    <source>
        <dbReference type="ARBA" id="ARBA00022448"/>
    </source>
</evidence>
<evidence type="ECO:0000256" key="1">
    <source>
        <dbReference type="ARBA" id="ARBA00005417"/>
    </source>
</evidence>
<dbReference type="InterPro" id="IPR050093">
    <property type="entry name" value="ABC_SmlMolc_Importer"/>
</dbReference>
<dbReference type="InterPro" id="IPR008995">
    <property type="entry name" value="Mo/tungstate-bd_C_term_dom"/>
</dbReference>
<dbReference type="EMBL" id="NPEV01000017">
    <property type="protein sequence ID" value="RAI27544.1"/>
    <property type="molecule type" value="Genomic_DNA"/>
</dbReference>
<dbReference type="InterPro" id="IPR013611">
    <property type="entry name" value="Transp-assoc_OB_typ2"/>
</dbReference>
<dbReference type="InterPro" id="IPR003439">
    <property type="entry name" value="ABC_transporter-like_ATP-bd"/>
</dbReference>
<dbReference type="SUPFAM" id="SSF50331">
    <property type="entry name" value="MOP-like"/>
    <property type="match status" value="1"/>
</dbReference>
<dbReference type="FunFam" id="3.40.50.300:FF:000133">
    <property type="entry name" value="Spermidine/putrescine import ATP-binding protein PotA"/>
    <property type="match status" value="1"/>
</dbReference>
<dbReference type="PANTHER" id="PTHR42781">
    <property type="entry name" value="SPERMIDINE/PUTRESCINE IMPORT ATP-BINDING PROTEIN POTA"/>
    <property type="match status" value="1"/>
</dbReference>
<dbReference type="PROSITE" id="PS00211">
    <property type="entry name" value="ABC_TRANSPORTER_1"/>
    <property type="match status" value="1"/>
</dbReference>
<feature type="domain" description="ABC transporter" evidence="5">
    <location>
        <begin position="42"/>
        <end position="273"/>
    </location>
</feature>
<evidence type="ECO:0000256" key="4">
    <source>
        <dbReference type="ARBA" id="ARBA00022840"/>
    </source>
</evidence>
<proteinExistence type="inferred from homology"/>
<comment type="similarity">
    <text evidence="1">Belongs to the ABC transporter superfamily.</text>
</comment>
<dbReference type="Pfam" id="PF08402">
    <property type="entry name" value="TOBE_2"/>
    <property type="match status" value="1"/>
</dbReference>
<dbReference type="SUPFAM" id="SSF52540">
    <property type="entry name" value="P-loop containing nucleoside triphosphate hydrolases"/>
    <property type="match status" value="1"/>
</dbReference>
<evidence type="ECO:0000256" key="3">
    <source>
        <dbReference type="ARBA" id="ARBA00022741"/>
    </source>
</evidence>
<dbReference type="Gene3D" id="2.40.50.100">
    <property type="match status" value="1"/>
</dbReference>
<evidence type="ECO:0000259" key="5">
    <source>
        <dbReference type="PROSITE" id="PS50893"/>
    </source>
</evidence>
<dbReference type="GO" id="GO:0015847">
    <property type="term" value="P:putrescine transport"/>
    <property type="evidence" value="ECO:0007669"/>
    <property type="project" value="UniProtKB-ARBA"/>
</dbReference>
<evidence type="ECO:0000313" key="7">
    <source>
        <dbReference type="Proteomes" id="UP000249299"/>
    </source>
</evidence>
<sequence length="397" mass="43887">MAGRGHPRDGTGKWCQMGLNERQMTTEDGSVEAAAPRPARILEVNRLVHTFGDFTALNDVSLSANSREFVTLLGPSGSGKSTLLRILAGLELPTRVDALILDGHDVADVPANRRNVATVFQHYGLFPHLNVLENVEYGLRVRKVAKAERRQRALRMLEQVQLADFAHRNIAKLSGGQKQRVALARSLVLEPVILLLDEPLGALDEKLRIDMQVELLQLQRSLGMTFIYVTHSQEEALTMSDRILLMNQGRIVQEGTPEDMFDRPASRFAASFMGMENMFEAVVAEVGPETITVTADGVTFSGIWAAKGAPAAGDRVCCAFRSEKVRIAGDGAPEPGLNRIEGSLESRIYKGKYLDITYRTAIGPLRMREWDAHAVTDEAVRIEWRASQTILFPANEQ</sequence>
<dbReference type="InterPro" id="IPR003593">
    <property type="entry name" value="AAA+_ATPase"/>
</dbReference>
<keyword evidence="4" id="KW-0067">ATP-binding</keyword>
<accession>A0A327JQ82</accession>
<dbReference type="AlphaFoldDB" id="A0A327JQ82"/>
<comment type="caution">
    <text evidence="6">The sequence shown here is derived from an EMBL/GenBank/DDBJ whole genome shotgun (WGS) entry which is preliminary data.</text>
</comment>
<dbReference type="InterPro" id="IPR017871">
    <property type="entry name" value="ABC_transporter-like_CS"/>
</dbReference>
<dbReference type="SMART" id="SM00382">
    <property type="entry name" value="AAA"/>
    <property type="match status" value="1"/>
</dbReference>